<evidence type="ECO:0000256" key="4">
    <source>
        <dbReference type="ARBA" id="ARBA00022544"/>
    </source>
</evidence>
<keyword evidence="10" id="KW-1185">Reference proteome</keyword>
<dbReference type="NCBIfam" id="TIGR00912">
    <property type="entry name" value="2A0309"/>
    <property type="match status" value="1"/>
</dbReference>
<evidence type="ECO:0000256" key="3">
    <source>
        <dbReference type="ARBA" id="ARBA00022448"/>
    </source>
</evidence>
<feature type="transmembrane region" description="Helical" evidence="8">
    <location>
        <begin position="12"/>
        <end position="33"/>
    </location>
</feature>
<evidence type="ECO:0000256" key="5">
    <source>
        <dbReference type="ARBA" id="ARBA00022692"/>
    </source>
</evidence>
<organism evidence="9 10">
    <name type="scientific">Oceanobacillus sojae</name>
    <dbReference type="NCBI Taxonomy" id="582851"/>
    <lineage>
        <taxon>Bacteria</taxon>
        <taxon>Bacillati</taxon>
        <taxon>Bacillota</taxon>
        <taxon>Bacilli</taxon>
        <taxon>Bacillales</taxon>
        <taxon>Bacillaceae</taxon>
        <taxon>Oceanobacillus</taxon>
    </lineage>
</organism>
<evidence type="ECO:0000256" key="7">
    <source>
        <dbReference type="ARBA" id="ARBA00023136"/>
    </source>
</evidence>
<gene>
    <name evidence="9" type="primary">gerAB</name>
    <name evidence="9" type="ORF">OSO01_40190</name>
</gene>
<protein>
    <submittedName>
        <fullName evidence="9">Spore germination protein A2</fullName>
    </submittedName>
</protein>
<dbReference type="GO" id="GO:0009847">
    <property type="term" value="P:spore germination"/>
    <property type="evidence" value="ECO:0007669"/>
    <property type="project" value="InterPro"/>
</dbReference>
<feature type="transmembrane region" description="Helical" evidence="8">
    <location>
        <begin position="223"/>
        <end position="245"/>
    </location>
</feature>
<dbReference type="InterPro" id="IPR004761">
    <property type="entry name" value="Spore_GerAB"/>
</dbReference>
<dbReference type="STRING" id="582851.GCA_900162665_03657"/>
<feature type="transmembrane region" description="Helical" evidence="8">
    <location>
        <begin position="309"/>
        <end position="326"/>
    </location>
</feature>
<dbReference type="PANTHER" id="PTHR34975:SF2">
    <property type="entry name" value="SPORE GERMINATION PROTEIN A2"/>
    <property type="match status" value="1"/>
</dbReference>
<dbReference type="Proteomes" id="UP000321558">
    <property type="component" value="Unassembled WGS sequence"/>
</dbReference>
<keyword evidence="5 8" id="KW-0812">Transmembrane</keyword>
<dbReference type="Gene3D" id="1.20.1740.10">
    <property type="entry name" value="Amino acid/polyamine transporter I"/>
    <property type="match status" value="1"/>
</dbReference>
<feature type="transmembrane region" description="Helical" evidence="8">
    <location>
        <begin position="192"/>
        <end position="211"/>
    </location>
</feature>
<keyword evidence="6 8" id="KW-1133">Transmembrane helix</keyword>
<dbReference type="Pfam" id="PF03845">
    <property type="entry name" value="Spore_permease"/>
    <property type="match status" value="1"/>
</dbReference>
<feature type="transmembrane region" description="Helical" evidence="8">
    <location>
        <begin position="275"/>
        <end position="297"/>
    </location>
</feature>
<name>A0A511ZP98_9BACI</name>
<feature type="transmembrane region" description="Helical" evidence="8">
    <location>
        <begin position="338"/>
        <end position="360"/>
    </location>
</feature>
<proteinExistence type="inferred from homology"/>
<dbReference type="AlphaFoldDB" id="A0A511ZP98"/>
<dbReference type="OrthoDB" id="2716906at2"/>
<keyword evidence="3" id="KW-0813">Transport</keyword>
<evidence type="ECO:0000256" key="6">
    <source>
        <dbReference type="ARBA" id="ARBA00022989"/>
    </source>
</evidence>
<dbReference type="EMBL" id="BJYM01000020">
    <property type="protein sequence ID" value="GEN89280.1"/>
    <property type="molecule type" value="Genomic_DNA"/>
</dbReference>
<evidence type="ECO:0000256" key="1">
    <source>
        <dbReference type="ARBA" id="ARBA00004141"/>
    </source>
</evidence>
<comment type="similarity">
    <text evidence="2">Belongs to the amino acid-polyamine-organocation (APC) superfamily. Spore germination protein (SGP) (TC 2.A.3.9) family.</text>
</comment>
<dbReference type="RefSeq" id="WP_147212186.1">
    <property type="nucleotide sequence ID" value="NZ_BJYM01000020.1"/>
</dbReference>
<keyword evidence="4" id="KW-0309">Germination</keyword>
<evidence type="ECO:0000256" key="8">
    <source>
        <dbReference type="SAM" id="Phobius"/>
    </source>
</evidence>
<evidence type="ECO:0000313" key="9">
    <source>
        <dbReference type="EMBL" id="GEN89280.1"/>
    </source>
</evidence>
<feature type="transmembrane region" description="Helical" evidence="8">
    <location>
        <begin position="153"/>
        <end position="172"/>
    </location>
</feature>
<comment type="subcellular location">
    <subcellularLocation>
        <location evidence="1">Membrane</location>
        <topology evidence="1">Multi-pass membrane protein</topology>
    </subcellularLocation>
</comment>
<feature type="transmembrane region" description="Helical" evidence="8">
    <location>
        <begin position="126"/>
        <end position="146"/>
    </location>
</feature>
<dbReference type="PANTHER" id="PTHR34975">
    <property type="entry name" value="SPORE GERMINATION PROTEIN A2"/>
    <property type="match status" value="1"/>
</dbReference>
<dbReference type="GO" id="GO:0016020">
    <property type="term" value="C:membrane"/>
    <property type="evidence" value="ECO:0007669"/>
    <property type="project" value="UniProtKB-SubCell"/>
</dbReference>
<feature type="transmembrane region" description="Helical" evidence="8">
    <location>
        <begin position="45"/>
        <end position="67"/>
    </location>
</feature>
<keyword evidence="7 8" id="KW-0472">Membrane</keyword>
<reference evidence="9 10" key="1">
    <citation type="submission" date="2019-07" db="EMBL/GenBank/DDBJ databases">
        <title>Whole genome shotgun sequence of Oceanobacillus sojae NBRC 105379.</title>
        <authorList>
            <person name="Hosoyama A."/>
            <person name="Uohara A."/>
            <person name="Ohji S."/>
            <person name="Ichikawa N."/>
        </authorList>
    </citation>
    <scope>NUCLEOTIDE SEQUENCE [LARGE SCALE GENOMIC DNA]</scope>
    <source>
        <strain evidence="9 10">NBRC 105379</strain>
    </source>
</reference>
<evidence type="ECO:0000313" key="10">
    <source>
        <dbReference type="Proteomes" id="UP000321558"/>
    </source>
</evidence>
<sequence length="370" mass="40662">MRTVGYADGKISNITILTIVPSIVVAVGILTYPRTLASQTEGADGWITLLIGGAVCACSTFLIAKIASLFPGQSFYTYTSSMLTKPIAILLSMLFFLLSVTIVSYEAAFIANISHHYLFEKTPSEAINLVFLFVVLYAVCGERVAIFRTGFGIIILTAVATIVLVITALPSADWNRMLPAFTTDFKSYLGELPNSILSYSGVFVLFFYMKLTRTPSKSVKSAVIGAIAVTGFYITVYLMCIAVLGNVSTANTVYPLVELANMVRSIGFLDRIESLYFVIWITTVFMTTAIAYDISVLIITDIFPKANKIFVAFSLLPFVYFISLLPTDYYQVSDLGTIIGYAAKCLTIITLVFLWIMYWGKGRKGKRGKS</sequence>
<feature type="transmembrane region" description="Helical" evidence="8">
    <location>
        <begin position="88"/>
        <end position="114"/>
    </location>
</feature>
<evidence type="ECO:0000256" key="2">
    <source>
        <dbReference type="ARBA" id="ARBA00007998"/>
    </source>
</evidence>
<comment type="caution">
    <text evidence="9">The sequence shown here is derived from an EMBL/GenBank/DDBJ whole genome shotgun (WGS) entry which is preliminary data.</text>
</comment>
<accession>A0A511ZP98</accession>